<dbReference type="EMBL" id="QLMD01000006">
    <property type="protein sequence ID" value="RAJ97053.1"/>
    <property type="molecule type" value="Genomic_DNA"/>
</dbReference>
<keyword evidence="2" id="KW-0378">Hydrolase</keyword>
<evidence type="ECO:0000256" key="1">
    <source>
        <dbReference type="ARBA" id="ARBA00001946"/>
    </source>
</evidence>
<dbReference type="InterPro" id="IPR000086">
    <property type="entry name" value="NUDIX_hydrolase_dom"/>
</dbReference>
<protein>
    <submittedName>
        <fullName evidence="4">8-oxo-dGTP pyrophosphatase MutT (NUDIX family)</fullName>
    </submittedName>
    <submittedName>
        <fullName evidence="5">DNA mismatch repair protein MutT</fullName>
    </submittedName>
</protein>
<dbReference type="InterPro" id="IPR015797">
    <property type="entry name" value="NUDIX_hydrolase-like_dom_sf"/>
</dbReference>
<dbReference type="Proteomes" id="UP000249203">
    <property type="component" value="Unassembled WGS sequence"/>
</dbReference>
<dbReference type="PROSITE" id="PS00893">
    <property type="entry name" value="NUDIX_BOX"/>
    <property type="match status" value="1"/>
</dbReference>
<name>A0A327WVW6_9GAMM</name>
<reference evidence="4 6" key="2">
    <citation type="submission" date="2018-06" db="EMBL/GenBank/DDBJ databases">
        <title>Genomic Encyclopedia of Type Strains, Phase III (KMG-III): the genomes of soil and plant-associated and newly described type strains.</title>
        <authorList>
            <person name="Whitman W."/>
        </authorList>
    </citation>
    <scope>NUCLEOTIDE SEQUENCE [LARGE SCALE GENOMIC DNA]</scope>
    <source>
        <strain evidence="4 6">CGMCC 1.15366</strain>
    </source>
</reference>
<accession>A0A327WVW6</accession>
<evidence type="ECO:0000259" key="3">
    <source>
        <dbReference type="PROSITE" id="PS51462"/>
    </source>
</evidence>
<dbReference type="EMBL" id="PIPK01000006">
    <property type="protein sequence ID" value="RUO24658.1"/>
    <property type="molecule type" value="Genomic_DNA"/>
</dbReference>
<evidence type="ECO:0000313" key="6">
    <source>
        <dbReference type="Proteomes" id="UP000249203"/>
    </source>
</evidence>
<dbReference type="Gene3D" id="3.90.79.10">
    <property type="entry name" value="Nucleoside Triphosphate Pyrophosphohydrolase"/>
    <property type="match status" value="1"/>
</dbReference>
<dbReference type="Proteomes" id="UP000287865">
    <property type="component" value="Unassembled WGS sequence"/>
</dbReference>
<dbReference type="InterPro" id="IPR020084">
    <property type="entry name" value="NUDIX_hydrolase_CS"/>
</dbReference>
<reference evidence="5 7" key="1">
    <citation type="journal article" date="2018" name="Front. Microbiol.">
        <title>Genome-Based Analysis Reveals the Taxonomy and Diversity of the Family Idiomarinaceae.</title>
        <authorList>
            <person name="Liu Y."/>
            <person name="Lai Q."/>
            <person name="Shao Z."/>
        </authorList>
    </citation>
    <scope>NUCLEOTIDE SEQUENCE [LARGE SCALE GENOMIC DNA]</scope>
    <source>
        <strain evidence="5 7">CF12-14</strain>
    </source>
</reference>
<dbReference type="PROSITE" id="PS51462">
    <property type="entry name" value="NUDIX"/>
    <property type="match status" value="1"/>
</dbReference>
<keyword evidence="7" id="KW-1185">Reference proteome</keyword>
<feature type="domain" description="Nudix hydrolase" evidence="3">
    <location>
        <begin position="44"/>
        <end position="185"/>
    </location>
</feature>
<sequence>MPLISHLIHPKAVALAQQAGVDEEVLKYPLSAASEPLLAPLQLLKRQAVRGIIIRSSDEKILLMYTERYDDYSFPGGGIDSHESAADALQREMREEAGAAAIDISASFGHVTEYMPTWRSGYDLMFQVSEWFHCHLRENLVANQLETYEVNNGMQVCWIDLADAIAHNRAVMQSKRGTMGISIERETLVMEQLARHNGISS</sequence>
<dbReference type="PANTHER" id="PTHR43046:SF15">
    <property type="entry name" value="MUTT_NUDIX FAMILY PROTEIN"/>
    <property type="match status" value="1"/>
</dbReference>
<evidence type="ECO:0000256" key="2">
    <source>
        <dbReference type="ARBA" id="ARBA00022801"/>
    </source>
</evidence>
<dbReference type="Pfam" id="PF00293">
    <property type="entry name" value="NUDIX"/>
    <property type="match status" value="1"/>
</dbReference>
<dbReference type="OrthoDB" id="9804442at2"/>
<dbReference type="PANTHER" id="PTHR43046">
    <property type="entry name" value="GDP-MANNOSE MANNOSYL HYDROLASE"/>
    <property type="match status" value="1"/>
</dbReference>
<dbReference type="RefSeq" id="WP_111569420.1">
    <property type="nucleotide sequence ID" value="NZ_PIPK01000006.1"/>
</dbReference>
<comment type="caution">
    <text evidence="4">The sequence shown here is derived from an EMBL/GenBank/DDBJ whole genome shotgun (WGS) entry which is preliminary data.</text>
</comment>
<evidence type="ECO:0000313" key="5">
    <source>
        <dbReference type="EMBL" id="RUO24658.1"/>
    </source>
</evidence>
<dbReference type="GO" id="GO:0016787">
    <property type="term" value="F:hydrolase activity"/>
    <property type="evidence" value="ECO:0007669"/>
    <property type="project" value="UniProtKB-KW"/>
</dbReference>
<organism evidence="4 6">
    <name type="scientific">Aliidiomarina maris</name>
    <dbReference type="NCBI Taxonomy" id="531312"/>
    <lineage>
        <taxon>Bacteria</taxon>
        <taxon>Pseudomonadati</taxon>
        <taxon>Pseudomonadota</taxon>
        <taxon>Gammaproteobacteria</taxon>
        <taxon>Alteromonadales</taxon>
        <taxon>Idiomarinaceae</taxon>
        <taxon>Aliidiomarina</taxon>
    </lineage>
</organism>
<proteinExistence type="predicted"/>
<evidence type="ECO:0000313" key="4">
    <source>
        <dbReference type="EMBL" id="RAJ97053.1"/>
    </source>
</evidence>
<dbReference type="SUPFAM" id="SSF55811">
    <property type="entry name" value="Nudix"/>
    <property type="match status" value="1"/>
</dbReference>
<evidence type="ECO:0000313" key="7">
    <source>
        <dbReference type="Proteomes" id="UP000287865"/>
    </source>
</evidence>
<comment type="cofactor">
    <cofactor evidence="1">
        <name>Mg(2+)</name>
        <dbReference type="ChEBI" id="CHEBI:18420"/>
    </cofactor>
</comment>
<dbReference type="AlphaFoldDB" id="A0A327WVW6"/>
<gene>
    <name evidence="4" type="ORF">B0I24_106116</name>
    <name evidence="5" type="ORF">CWE07_08290</name>
</gene>